<gene>
    <name evidence="4" type="primary">etfA2</name>
    <name evidence="4" type="ORF">ADA01nite_10040</name>
</gene>
<evidence type="ECO:0000256" key="1">
    <source>
        <dbReference type="ARBA" id="ARBA00005817"/>
    </source>
</evidence>
<dbReference type="PANTHER" id="PTHR43153">
    <property type="entry name" value="ELECTRON TRANSFER FLAVOPROTEIN ALPHA"/>
    <property type="match status" value="1"/>
</dbReference>
<dbReference type="InterPro" id="IPR014730">
    <property type="entry name" value="ETF_a/b_N"/>
</dbReference>
<dbReference type="GO" id="GO:0050660">
    <property type="term" value="F:flavin adenine dinucleotide binding"/>
    <property type="evidence" value="ECO:0007669"/>
    <property type="project" value="InterPro"/>
</dbReference>
<dbReference type="GO" id="GO:0033539">
    <property type="term" value="P:fatty acid beta-oxidation using acyl-CoA dehydrogenase"/>
    <property type="evidence" value="ECO:0007669"/>
    <property type="project" value="TreeGrafter"/>
</dbReference>
<dbReference type="Gene3D" id="3.40.50.1220">
    <property type="entry name" value="TPP-binding domain"/>
    <property type="match status" value="1"/>
</dbReference>
<keyword evidence="5" id="KW-1185">Reference proteome</keyword>
<reference evidence="4 5" key="1">
    <citation type="submission" date="2019-07" db="EMBL/GenBank/DDBJ databases">
        <title>Whole genome shotgun sequence of Aneurinibacillus danicus NBRC 102444.</title>
        <authorList>
            <person name="Hosoyama A."/>
            <person name="Uohara A."/>
            <person name="Ohji S."/>
            <person name="Ichikawa N."/>
        </authorList>
    </citation>
    <scope>NUCLEOTIDE SEQUENCE [LARGE SCALE GENOMIC DNA]</scope>
    <source>
        <strain evidence="4 5">NBRC 102444</strain>
    </source>
</reference>
<feature type="binding site" evidence="2">
    <location>
        <position position="295"/>
    </location>
    <ligand>
        <name>FAD</name>
        <dbReference type="ChEBI" id="CHEBI:57692"/>
    </ligand>
</feature>
<accession>A0A511V3R5</accession>
<dbReference type="InterPro" id="IPR014731">
    <property type="entry name" value="ETF_asu_C"/>
</dbReference>
<dbReference type="SUPFAM" id="SSF52467">
    <property type="entry name" value="DHS-like NAD/FAD-binding domain"/>
    <property type="match status" value="1"/>
</dbReference>
<organism evidence="4 5">
    <name type="scientific">Aneurinibacillus danicus</name>
    <dbReference type="NCBI Taxonomy" id="267746"/>
    <lineage>
        <taxon>Bacteria</taxon>
        <taxon>Bacillati</taxon>
        <taxon>Bacillota</taxon>
        <taxon>Bacilli</taxon>
        <taxon>Bacillales</taxon>
        <taxon>Paenibacillaceae</taxon>
        <taxon>Aneurinibacillus group</taxon>
        <taxon>Aneurinibacillus</taxon>
    </lineage>
</organism>
<feature type="domain" description="Electron transfer flavoprotein alpha/beta-subunit N-terminal" evidence="3">
    <location>
        <begin position="5"/>
        <end position="194"/>
    </location>
</feature>
<dbReference type="PANTHER" id="PTHR43153:SF1">
    <property type="entry name" value="ELECTRON TRANSFER FLAVOPROTEIN SUBUNIT ALPHA, MITOCHONDRIAL"/>
    <property type="match status" value="1"/>
</dbReference>
<evidence type="ECO:0000259" key="3">
    <source>
        <dbReference type="SMART" id="SM00893"/>
    </source>
</evidence>
<feature type="binding site" evidence="2">
    <location>
        <position position="218"/>
    </location>
    <ligand>
        <name>FAD</name>
        <dbReference type="ChEBI" id="CHEBI:57692"/>
    </ligand>
</feature>
<dbReference type="AlphaFoldDB" id="A0A511V3R5"/>
<feature type="binding site" evidence="2">
    <location>
        <begin position="243"/>
        <end position="244"/>
    </location>
    <ligand>
        <name>FAD</name>
        <dbReference type="ChEBI" id="CHEBI:57692"/>
    </ligand>
</feature>
<evidence type="ECO:0000256" key="2">
    <source>
        <dbReference type="PIRSR" id="PIRSR000089-1"/>
    </source>
</evidence>
<dbReference type="InterPro" id="IPR033947">
    <property type="entry name" value="ETF_alpha_N"/>
</dbReference>
<dbReference type="RefSeq" id="WP_146808875.1">
    <property type="nucleotide sequence ID" value="NZ_BJXX01000047.1"/>
</dbReference>
<dbReference type="Pfam" id="PF01012">
    <property type="entry name" value="ETF"/>
    <property type="match status" value="1"/>
</dbReference>
<keyword evidence="2" id="KW-0274">FAD</keyword>
<dbReference type="SMART" id="SM00893">
    <property type="entry name" value="ETF"/>
    <property type="match status" value="1"/>
</dbReference>
<dbReference type="InterPro" id="IPR029035">
    <property type="entry name" value="DHS-like_NAD/FAD-binding_dom"/>
</dbReference>
<comment type="similarity">
    <text evidence="1">Belongs to the ETF alpha-subunit/FixB family.</text>
</comment>
<dbReference type="OrthoDB" id="9770286at2"/>
<feature type="binding site" evidence="2">
    <location>
        <begin position="257"/>
        <end position="261"/>
    </location>
    <ligand>
        <name>FAD</name>
        <dbReference type="ChEBI" id="CHEBI:57692"/>
    </ligand>
</feature>
<comment type="cofactor">
    <cofactor evidence="2">
        <name>FAD</name>
        <dbReference type="ChEBI" id="CHEBI:57692"/>
    </cofactor>
    <text evidence="2">Binds 1 FAD per dimer.</text>
</comment>
<dbReference type="SUPFAM" id="SSF52402">
    <property type="entry name" value="Adenine nucleotide alpha hydrolases-like"/>
    <property type="match status" value="1"/>
</dbReference>
<dbReference type="EMBL" id="BJXX01000047">
    <property type="protein sequence ID" value="GEN33544.1"/>
    <property type="molecule type" value="Genomic_DNA"/>
</dbReference>
<evidence type="ECO:0000313" key="5">
    <source>
        <dbReference type="Proteomes" id="UP000321157"/>
    </source>
</evidence>
<dbReference type="InterPro" id="IPR001308">
    <property type="entry name" value="ETF_a/FixB"/>
</dbReference>
<sequence length="345" mass="38231">MRDEIWVFIEYQDGEMIENCKEILYEAHRLARIKGKTVHALVMGKKVKEVYEDIKRYGVVTIYSVEHSLLATYTTDAYVAALESVLTMYRPLLLFMPSTTNCRDLAPRLAARMKTGVVTDCVKFTWGSDDVLLMTKFIYNRKAHCTFDSHTGRTQLATVLPKVFPPALPKQCEEEVPVYNVPIRLNSSDIRTQVLGVIEAEASSVDLSEAGMIVAGGRGAKSKEGFMLIHELAYALGASVGASRVATDEGWVPFERQIGQTGKVVAPKLYIACGISGAIHHTMGIKDSGTIIAINYDKSAAIFGLSDIGLVGDMHEVIPLLIQKIQKYKEEQKTVAQQREVAEIR</sequence>
<dbReference type="Pfam" id="PF00766">
    <property type="entry name" value="ETF_alpha"/>
    <property type="match status" value="1"/>
</dbReference>
<feature type="binding site" evidence="2">
    <location>
        <begin position="274"/>
        <end position="281"/>
    </location>
    <ligand>
        <name>FAD</name>
        <dbReference type="ChEBI" id="CHEBI:57692"/>
    </ligand>
</feature>
<proteinExistence type="inferred from homology"/>
<dbReference type="Proteomes" id="UP000321157">
    <property type="component" value="Unassembled WGS sequence"/>
</dbReference>
<keyword evidence="2" id="KW-0285">Flavoprotein</keyword>
<dbReference type="InterPro" id="IPR014729">
    <property type="entry name" value="Rossmann-like_a/b/a_fold"/>
</dbReference>
<dbReference type="Gene3D" id="3.40.50.620">
    <property type="entry name" value="HUPs"/>
    <property type="match status" value="1"/>
</dbReference>
<dbReference type="PIRSF" id="PIRSF000089">
    <property type="entry name" value="Electra_flavoP_a"/>
    <property type="match status" value="1"/>
</dbReference>
<dbReference type="GO" id="GO:0009055">
    <property type="term" value="F:electron transfer activity"/>
    <property type="evidence" value="ECO:0007669"/>
    <property type="project" value="InterPro"/>
</dbReference>
<evidence type="ECO:0000313" key="4">
    <source>
        <dbReference type="EMBL" id="GEN33544.1"/>
    </source>
</evidence>
<comment type="caution">
    <text evidence="4">The sequence shown here is derived from an EMBL/GenBank/DDBJ whole genome shotgun (WGS) entry which is preliminary data.</text>
</comment>
<dbReference type="CDD" id="cd01715">
    <property type="entry name" value="ETF_alpha"/>
    <property type="match status" value="1"/>
</dbReference>
<protein>
    <submittedName>
        <fullName evidence="4">Electron transfer flavoprotein subunit alpha</fullName>
    </submittedName>
</protein>
<name>A0A511V3R5_9BACL</name>